<evidence type="ECO:0000259" key="3">
    <source>
        <dbReference type="PROSITE" id="PS50113"/>
    </source>
</evidence>
<dbReference type="InterPro" id="IPR052155">
    <property type="entry name" value="Biofilm_reg_signaling"/>
</dbReference>
<name>A0A059FNW0_9PROT</name>
<dbReference type="PANTHER" id="PTHR44757">
    <property type="entry name" value="DIGUANYLATE CYCLASE DGCP"/>
    <property type="match status" value="1"/>
</dbReference>
<dbReference type="Proteomes" id="UP000025171">
    <property type="component" value="Unassembled WGS sequence"/>
</dbReference>
<feature type="transmembrane region" description="Helical" evidence="2">
    <location>
        <begin position="64"/>
        <end position="84"/>
    </location>
</feature>
<dbReference type="Pfam" id="PF00990">
    <property type="entry name" value="GGDEF"/>
    <property type="match status" value="1"/>
</dbReference>
<dbReference type="PANTHER" id="PTHR44757:SF2">
    <property type="entry name" value="BIOFILM ARCHITECTURE MAINTENANCE PROTEIN MBAA"/>
    <property type="match status" value="1"/>
</dbReference>
<dbReference type="PROSITE" id="PS50887">
    <property type="entry name" value="GGDEF"/>
    <property type="match status" value="1"/>
</dbReference>
<dbReference type="InterPro" id="IPR001633">
    <property type="entry name" value="EAL_dom"/>
</dbReference>
<evidence type="ECO:0000313" key="6">
    <source>
        <dbReference type="EMBL" id="KCZ92329.1"/>
    </source>
</evidence>
<dbReference type="SMART" id="SM00052">
    <property type="entry name" value="EAL"/>
    <property type="match status" value="1"/>
</dbReference>
<dbReference type="SUPFAM" id="SSF55073">
    <property type="entry name" value="Nucleotide cyclase"/>
    <property type="match status" value="1"/>
</dbReference>
<evidence type="ECO:0000256" key="1">
    <source>
        <dbReference type="SAM" id="MobiDB-lite"/>
    </source>
</evidence>
<feature type="transmembrane region" description="Helical" evidence="2">
    <location>
        <begin position="37"/>
        <end position="58"/>
    </location>
</feature>
<dbReference type="InterPro" id="IPR029787">
    <property type="entry name" value="Nucleotide_cyclase"/>
</dbReference>
<feature type="transmembrane region" description="Helical" evidence="2">
    <location>
        <begin position="156"/>
        <end position="175"/>
    </location>
</feature>
<keyword evidence="2" id="KW-0812">Transmembrane</keyword>
<dbReference type="PATRIC" id="fig|1280950.3.peg.1968"/>
<dbReference type="Gene3D" id="3.30.70.270">
    <property type="match status" value="1"/>
</dbReference>
<feature type="transmembrane region" description="Helical" evidence="2">
    <location>
        <begin position="181"/>
        <end position="199"/>
    </location>
</feature>
<evidence type="ECO:0000259" key="5">
    <source>
        <dbReference type="PROSITE" id="PS50887"/>
    </source>
</evidence>
<dbReference type="EMBL" id="ARYK01000004">
    <property type="protein sequence ID" value="KCZ92329.1"/>
    <property type="molecule type" value="Genomic_DNA"/>
</dbReference>
<organism evidence="6 7">
    <name type="scientific">Hyphomonas johnsonii MHS-2</name>
    <dbReference type="NCBI Taxonomy" id="1280950"/>
    <lineage>
        <taxon>Bacteria</taxon>
        <taxon>Pseudomonadati</taxon>
        <taxon>Pseudomonadota</taxon>
        <taxon>Alphaproteobacteria</taxon>
        <taxon>Hyphomonadales</taxon>
        <taxon>Hyphomonadaceae</taxon>
        <taxon>Hyphomonas</taxon>
    </lineage>
</organism>
<feature type="domain" description="GGDEF" evidence="5">
    <location>
        <begin position="388"/>
        <end position="521"/>
    </location>
</feature>
<feature type="domain" description="EAL" evidence="4">
    <location>
        <begin position="530"/>
        <end position="780"/>
    </location>
</feature>
<dbReference type="InterPro" id="IPR000700">
    <property type="entry name" value="PAS-assoc_C"/>
</dbReference>
<feature type="domain" description="PAC" evidence="3">
    <location>
        <begin position="305"/>
        <end position="356"/>
    </location>
</feature>
<dbReference type="InterPro" id="IPR000160">
    <property type="entry name" value="GGDEF_dom"/>
</dbReference>
<dbReference type="Gene3D" id="3.20.20.450">
    <property type="entry name" value="EAL domain"/>
    <property type="match status" value="1"/>
</dbReference>
<dbReference type="CDD" id="cd01948">
    <property type="entry name" value="EAL"/>
    <property type="match status" value="1"/>
</dbReference>
<dbReference type="eggNOG" id="COG5001">
    <property type="taxonomic scope" value="Bacteria"/>
</dbReference>
<dbReference type="InterPro" id="IPR035919">
    <property type="entry name" value="EAL_sf"/>
</dbReference>
<dbReference type="STRING" id="1280950.HJO_09849"/>
<proteinExistence type="predicted"/>
<dbReference type="Gene3D" id="3.30.450.20">
    <property type="entry name" value="PAS domain"/>
    <property type="match status" value="1"/>
</dbReference>
<dbReference type="PROSITE" id="PS50113">
    <property type="entry name" value="PAC"/>
    <property type="match status" value="1"/>
</dbReference>
<dbReference type="NCBIfam" id="TIGR00254">
    <property type="entry name" value="GGDEF"/>
    <property type="match status" value="1"/>
</dbReference>
<dbReference type="AlphaFoldDB" id="A0A059FNW0"/>
<protein>
    <submittedName>
        <fullName evidence="6">PAS/PAC sensor-containing diguanylate cyclase/phosphodiesterase</fullName>
    </submittedName>
</protein>
<dbReference type="OrthoDB" id="7279500at2"/>
<evidence type="ECO:0000259" key="4">
    <source>
        <dbReference type="PROSITE" id="PS50883"/>
    </source>
</evidence>
<keyword evidence="7" id="KW-1185">Reference proteome</keyword>
<sequence>MKLNLATIRAHITGRIEIPAEHADYIRGMQMHTFRSLLPFGLIASSANAAILIVYFAFRSPSAGLWVWTGIMVCMALLGVRASLHASRDQQAPRPRPARSMRRSINESAMLGTAWAICPILLIPISQGFDLAIVLWISSGMVTGAAYMLSTLPRAAIPFVATLVLGMAIGVLRSGVGAPQLASLVVLAGFTVVMIRSMFWNYSNYVRSWLQQAKLAEQADQLARKTDVISLLLNEFEQAASDTLWEADARHRLIRPSEVLAERTNISVEDLDRQHLAAFFDATNMEGRDEMERLHDALRVNGEIHNICLPVRRTDRTEWWRMSAKPTFGDDGRFEGYRGVASDITDKYLAQKQVYHLAHFDALTSVPKRDMLLKAINTAVSETKGTTSRFAVLAVDIDRFKTINDVFGHTVGDAYLIEVADRLRDIIGPDDVVSRFGGDEFVILQRDVTGRNDAMELAAAIRTALAEPVEIDGTQAQSSVSIGVSIFPDHAALPVDLLKYADQALLASKAAGRDTVRVFESNMNDDASERIALETDLRNALAGNELSLNFQPIVHAKSGRFGSFEALIRWHHPTRGSVGPDIFVPILEQAGMITTVGDWIIREALREAATWDETTRISINLSPLQVRNRSLVATVAHALAQTGVDPKRVEFEITETALFDDTEESLSTLHGLHSLGVSISLDDFGTGFSSLSLLRIFPFDKIKIDKSFIDRMETSEECLAIVRAVIGLASSLGMRTTAEGIETASQAERLKKEGCSELQGFYFGRPQLPGDLVKEGLLRKAAATATRQDDVAASAPGRQPGAARMKRVV</sequence>
<dbReference type="SMART" id="SM00267">
    <property type="entry name" value="GGDEF"/>
    <property type="match status" value="1"/>
</dbReference>
<dbReference type="CDD" id="cd01949">
    <property type="entry name" value="GGDEF"/>
    <property type="match status" value="1"/>
</dbReference>
<keyword evidence="2" id="KW-1133">Transmembrane helix</keyword>
<reference evidence="6 7" key="1">
    <citation type="journal article" date="2014" name="Antonie Van Leeuwenhoek">
        <title>Hyphomonas beringensis sp. nov. and Hyphomonas chukchiensis sp. nov., isolated from surface seawater of the Bering Sea and Chukchi Sea.</title>
        <authorList>
            <person name="Li C."/>
            <person name="Lai Q."/>
            <person name="Li G."/>
            <person name="Dong C."/>
            <person name="Wang J."/>
            <person name="Liao Y."/>
            <person name="Shao Z."/>
        </authorList>
    </citation>
    <scope>NUCLEOTIDE SEQUENCE [LARGE SCALE GENOMIC DNA]</scope>
    <source>
        <strain evidence="6 7">MHS-2</strain>
    </source>
</reference>
<dbReference type="InterPro" id="IPR035965">
    <property type="entry name" value="PAS-like_dom_sf"/>
</dbReference>
<dbReference type="SUPFAM" id="SSF141868">
    <property type="entry name" value="EAL domain-like"/>
    <property type="match status" value="1"/>
</dbReference>
<evidence type="ECO:0000256" key="2">
    <source>
        <dbReference type="SAM" id="Phobius"/>
    </source>
</evidence>
<accession>A0A059FNW0</accession>
<keyword evidence="2" id="KW-0472">Membrane</keyword>
<comment type="caution">
    <text evidence="6">The sequence shown here is derived from an EMBL/GenBank/DDBJ whole genome shotgun (WGS) entry which is preliminary data.</text>
</comment>
<evidence type="ECO:0000313" key="7">
    <source>
        <dbReference type="Proteomes" id="UP000025171"/>
    </source>
</evidence>
<gene>
    <name evidence="6" type="ORF">HJO_09849</name>
</gene>
<dbReference type="SUPFAM" id="SSF55785">
    <property type="entry name" value="PYP-like sensor domain (PAS domain)"/>
    <property type="match status" value="1"/>
</dbReference>
<dbReference type="PROSITE" id="PS50883">
    <property type="entry name" value="EAL"/>
    <property type="match status" value="1"/>
</dbReference>
<dbReference type="Pfam" id="PF00563">
    <property type="entry name" value="EAL"/>
    <property type="match status" value="1"/>
</dbReference>
<dbReference type="InterPro" id="IPR043128">
    <property type="entry name" value="Rev_trsase/Diguanyl_cyclase"/>
</dbReference>
<dbReference type="RefSeq" id="WP_162173818.1">
    <property type="nucleotide sequence ID" value="NZ_ARYK01000004.1"/>
</dbReference>
<feature type="region of interest" description="Disordered" evidence="1">
    <location>
        <begin position="788"/>
        <end position="809"/>
    </location>
</feature>